<dbReference type="KEGG" id="cari:FNU76_19195"/>
<keyword evidence="3" id="KW-1185">Reference proteome</keyword>
<feature type="region of interest" description="Disordered" evidence="1">
    <location>
        <begin position="1"/>
        <end position="29"/>
    </location>
</feature>
<evidence type="ECO:0000256" key="1">
    <source>
        <dbReference type="SAM" id="MobiDB-lite"/>
    </source>
</evidence>
<dbReference type="Proteomes" id="UP000317550">
    <property type="component" value="Chromosome"/>
</dbReference>
<accession>A0A516SJI7</accession>
<proteinExistence type="predicted"/>
<name>A0A516SJI7_9NEIS</name>
<sequence>MPVSTRGMVNKRKREEPEQDKKTGPANMDLTGKFKILPKSCIESACHIIQSIAENKYTPWKNEGTSITRTAVWAVFGNKMICVSNGSDLPSKFTGVTEYSEFKDKIMEKPIGRGFILANSHTKDAMSNMHLGAILKVNDGDYHFSDISEVEGEAVRNILVTPKSILVAQADGLVDKLKKVGYKAKKFVPGLLIHEQDPGFSEIKAQFSSKQIFAEDEPKAKKARA</sequence>
<evidence type="ECO:0000313" key="3">
    <source>
        <dbReference type="Proteomes" id="UP000317550"/>
    </source>
</evidence>
<evidence type="ECO:0000313" key="2">
    <source>
        <dbReference type="EMBL" id="QDQ28304.1"/>
    </source>
</evidence>
<dbReference type="RefSeq" id="WP_144279687.1">
    <property type="nucleotide sequence ID" value="NZ_CP041730.1"/>
</dbReference>
<organism evidence="2 3">
    <name type="scientific">Chitinimonas arctica</name>
    <dbReference type="NCBI Taxonomy" id="2594795"/>
    <lineage>
        <taxon>Bacteria</taxon>
        <taxon>Pseudomonadati</taxon>
        <taxon>Pseudomonadota</taxon>
        <taxon>Betaproteobacteria</taxon>
        <taxon>Neisseriales</taxon>
        <taxon>Chitinibacteraceae</taxon>
        <taxon>Chitinimonas</taxon>
    </lineage>
</organism>
<protein>
    <submittedName>
        <fullName evidence="2">Uncharacterized protein</fullName>
    </submittedName>
</protein>
<dbReference type="EMBL" id="CP041730">
    <property type="protein sequence ID" value="QDQ28304.1"/>
    <property type="molecule type" value="Genomic_DNA"/>
</dbReference>
<feature type="compositionally biased region" description="Basic and acidic residues" evidence="1">
    <location>
        <begin position="13"/>
        <end position="23"/>
    </location>
</feature>
<reference evidence="3" key="1">
    <citation type="submission" date="2019-07" db="EMBL/GenBank/DDBJ databases">
        <title>Chitinimonas sp. nov., isolated from Ny-Alesund, arctica soil.</title>
        <authorList>
            <person name="Xu Q."/>
            <person name="Peng F."/>
        </authorList>
    </citation>
    <scope>NUCLEOTIDE SEQUENCE [LARGE SCALE GENOMIC DNA]</scope>
    <source>
        <strain evidence="3">R3-44</strain>
    </source>
</reference>
<dbReference type="AlphaFoldDB" id="A0A516SJI7"/>
<gene>
    <name evidence="2" type="ORF">FNU76_19195</name>
</gene>